<feature type="region of interest" description="Disordered" evidence="16">
    <location>
        <begin position="137"/>
        <end position="169"/>
    </location>
</feature>
<feature type="signal peptide" evidence="17">
    <location>
        <begin position="1"/>
        <end position="21"/>
    </location>
</feature>
<keyword evidence="12" id="KW-0472">Membrane</keyword>
<protein>
    <recommendedName>
        <fullName evidence="18">VWFA domain-containing protein</fullName>
    </recommendedName>
</protein>
<dbReference type="InterPro" id="IPR036465">
    <property type="entry name" value="vWFA_dom_sf"/>
</dbReference>
<keyword evidence="3" id="KW-0109">Calcium transport</keyword>
<evidence type="ECO:0000256" key="13">
    <source>
        <dbReference type="ARBA" id="ARBA00023157"/>
    </source>
</evidence>
<accession>A0ABP1Q8U4</accession>
<dbReference type="Pfam" id="PF08399">
    <property type="entry name" value="VWA_N"/>
    <property type="match status" value="1"/>
</dbReference>
<feature type="compositionally biased region" description="Basic and acidic residues" evidence="16">
    <location>
        <begin position="159"/>
        <end position="169"/>
    </location>
</feature>
<evidence type="ECO:0000256" key="11">
    <source>
        <dbReference type="ARBA" id="ARBA00023065"/>
    </source>
</evidence>
<evidence type="ECO:0000256" key="15">
    <source>
        <dbReference type="ARBA" id="ARBA00023303"/>
    </source>
</evidence>
<dbReference type="Pfam" id="PF00092">
    <property type="entry name" value="VWA"/>
    <property type="match status" value="1"/>
</dbReference>
<dbReference type="InterPro" id="IPR013608">
    <property type="entry name" value="VWA_N"/>
</dbReference>
<dbReference type="PROSITE" id="PS50234">
    <property type="entry name" value="VWFA"/>
    <property type="match status" value="1"/>
</dbReference>
<dbReference type="Proteomes" id="UP001642540">
    <property type="component" value="Unassembled WGS sequence"/>
</dbReference>
<dbReference type="EMBL" id="CAXLJM020000026">
    <property type="protein sequence ID" value="CAL8093186.1"/>
    <property type="molecule type" value="Genomic_DNA"/>
</dbReference>
<evidence type="ECO:0000256" key="17">
    <source>
        <dbReference type="SAM" id="SignalP"/>
    </source>
</evidence>
<keyword evidence="8" id="KW-0106">Calcium</keyword>
<gene>
    <name evidence="19" type="ORF">ODALV1_LOCUS8436</name>
</gene>
<keyword evidence="15" id="KW-0407">Ion channel</keyword>
<evidence type="ECO:0000256" key="5">
    <source>
        <dbReference type="ARBA" id="ARBA00022692"/>
    </source>
</evidence>
<dbReference type="InterPro" id="IPR002035">
    <property type="entry name" value="VWF_A"/>
</dbReference>
<evidence type="ECO:0000313" key="20">
    <source>
        <dbReference type="Proteomes" id="UP001642540"/>
    </source>
</evidence>
<keyword evidence="10" id="KW-1133">Transmembrane helix</keyword>
<evidence type="ECO:0000256" key="10">
    <source>
        <dbReference type="ARBA" id="ARBA00022989"/>
    </source>
</evidence>
<keyword evidence="11" id="KW-0406">Ion transport</keyword>
<sequence>MWTSLWVFLGIPVFCLQGSHKKVADKNNFWKAQLKNWTDTFGHEIFSFGNVVTKYAEMQDRFQKNSPDFSIRKVDLEQLVTDITNETHTLLQDRVQALKLLVDWAENKAREHFERKGTGDAPVQSSPDSYVNAKKIIKGMPGEPDPILPPIVSDDEDDDRPHKKEKDPSVRRVIFKADNWFGTEVNHNFSSVHVPTSIYDLREDILDGIAWTSNMDDVFKSNFNQNPTLLWQYYASSSGFMRQYPASKWPNDNSNKHNPDIYDCRTRPWYTAAANSPKNMVIIQDVSGSMTGLRREIAKHVIYTILDTLTDNDYVSVLNFTDTTSPVVPCFKDDLVQANLENVREFKVSLDQDRTAGMANFSEALLRAFSILERHRDHSLTGSANCNEAIMLITDGAPYYFDEIFSDLNNMNISEKRGRTRVFTYLVGREVTDTNEVLWMACKNKGFFVHVTTLGEVQEQVLKYLTVMSKPMVMSQTHNISWSRVYPDVVEIAESDWLWDEKIRKKQRERSQRYKLFLKKVVNETEGNQFFAPNTDEPPKKGKKGWSNTRISGLRVAEFLDYGMTNPTEDDLREILAKEERIEKTRGYLHSKLSSSGSVANQLPTLAHHNHYHHPRAEAITQKKLHEQQKAKEAKLKNDEATRERWGPDRKFQFMVSASMPVFDQRNQTTVTKFHFNESGFSIEESVKQQIAIFLGVVGTDVPIKEFQKIASPFKLGVNGYAFAITENGYIVFHPEWRPLTQDILKPNFNSVDLAEIELVDSDESRNIDKELMDMRRSMLFIAEGVVNSSLLQVRVPQDDFRRVRVRKQQYAYAKINKTQYTLGVTVPKANMYQFHAELEIRLDAQQKNVSTFFDKPNEPRKWRLHPDWTYCEYIRGGPQKKEDKLSKEDILIQFLQKIQLAKGSWPWRNIKYGNKNTYVPTPPSEIYSCDKLLVQSLVFDAKITGTFKLKELNQSESQVQQKFGAVVAFIATRSGLTRWIDYSEGPRSDTYIPFSDTNPRAIDELWYKRAVDRYEVDQGMSFVISVPYDAGTRNDSLVTATRAIFVRKRVPEINEFRSAPAAVTGTQFEHEKLAASFIEITQTILPECTDHSVCHPCNTEYIDCYILDDNGFVVVSDTHKYTGRFFGDVDGNVLNELVNQGIYERKRVVDYQAICHHLLSRPGMANMLLNPFVTFKWMLRWALGRLAWLALQINLHNFIHPDYASVLAEVSDEQPMKDTKEDISNWHPFLELAPINKTRLRPCHKEYVLYQYGPLYYSTLFTTGFYSGVMDECDSIGNDGDYAVHLINRTNLILLVVQGTCNGKGNKERVSIKPTEVTYELEEDLENMTVHNEVVAQICRIPILTLERKKPSTKCYDYDKREDGLREECGGSAALQSSITFVLLSIFLFFNHFQIRCS</sequence>
<evidence type="ECO:0000256" key="7">
    <source>
        <dbReference type="ARBA" id="ARBA00022729"/>
    </source>
</evidence>
<dbReference type="SMART" id="SM00327">
    <property type="entry name" value="VWA"/>
    <property type="match status" value="1"/>
</dbReference>
<comment type="subcellular location">
    <subcellularLocation>
        <location evidence="1">Membrane</location>
        <topology evidence="1">Single-pass type I membrane protein</topology>
    </subcellularLocation>
</comment>
<evidence type="ECO:0000256" key="3">
    <source>
        <dbReference type="ARBA" id="ARBA00022568"/>
    </source>
</evidence>
<keyword evidence="20" id="KW-1185">Reference proteome</keyword>
<evidence type="ECO:0000313" key="19">
    <source>
        <dbReference type="EMBL" id="CAL8093186.1"/>
    </source>
</evidence>
<keyword evidence="6" id="KW-0479">Metal-binding</keyword>
<feature type="chain" id="PRO_5047475717" description="VWFA domain-containing protein" evidence="17">
    <location>
        <begin position="22"/>
        <end position="1399"/>
    </location>
</feature>
<evidence type="ECO:0000256" key="1">
    <source>
        <dbReference type="ARBA" id="ARBA00004479"/>
    </source>
</evidence>
<keyword evidence="7 17" id="KW-0732">Signal</keyword>
<keyword evidence="2" id="KW-0813">Transport</keyword>
<dbReference type="PANTHER" id="PTHR10166">
    <property type="entry name" value="VOLTAGE-DEPENDENT CALCIUM CHANNEL SUBUNIT ALPHA-2/DELTA-RELATED"/>
    <property type="match status" value="1"/>
</dbReference>
<evidence type="ECO:0000256" key="9">
    <source>
        <dbReference type="ARBA" id="ARBA00022882"/>
    </source>
</evidence>
<keyword evidence="5" id="KW-0812">Transmembrane</keyword>
<feature type="domain" description="VWFA" evidence="18">
    <location>
        <begin position="279"/>
        <end position="472"/>
    </location>
</feature>
<dbReference type="InterPro" id="IPR013680">
    <property type="entry name" value="VDCC_a2/dsu"/>
</dbReference>
<evidence type="ECO:0000256" key="4">
    <source>
        <dbReference type="ARBA" id="ARBA00022673"/>
    </source>
</evidence>
<keyword evidence="4" id="KW-0107">Calcium channel</keyword>
<organism evidence="19 20">
    <name type="scientific">Orchesella dallaii</name>
    <dbReference type="NCBI Taxonomy" id="48710"/>
    <lineage>
        <taxon>Eukaryota</taxon>
        <taxon>Metazoa</taxon>
        <taxon>Ecdysozoa</taxon>
        <taxon>Arthropoda</taxon>
        <taxon>Hexapoda</taxon>
        <taxon>Collembola</taxon>
        <taxon>Entomobryomorpha</taxon>
        <taxon>Entomobryoidea</taxon>
        <taxon>Orchesellidae</taxon>
        <taxon>Orchesellinae</taxon>
        <taxon>Orchesella</taxon>
    </lineage>
</organism>
<evidence type="ECO:0000256" key="12">
    <source>
        <dbReference type="ARBA" id="ARBA00023136"/>
    </source>
</evidence>
<dbReference type="SUPFAM" id="SSF53300">
    <property type="entry name" value="vWA-like"/>
    <property type="match status" value="1"/>
</dbReference>
<dbReference type="Gene3D" id="3.40.50.410">
    <property type="entry name" value="von Willebrand factor, type A domain"/>
    <property type="match status" value="1"/>
</dbReference>
<keyword evidence="9" id="KW-0851">Voltage-gated channel</keyword>
<evidence type="ECO:0000256" key="2">
    <source>
        <dbReference type="ARBA" id="ARBA00022448"/>
    </source>
</evidence>
<evidence type="ECO:0000256" key="8">
    <source>
        <dbReference type="ARBA" id="ARBA00022837"/>
    </source>
</evidence>
<comment type="caution">
    <text evidence="19">The sequence shown here is derived from an EMBL/GenBank/DDBJ whole genome shotgun (WGS) entry which is preliminary data.</text>
</comment>
<proteinExistence type="predicted"/>
<name>A0ABP1Q8U4_9HEXA</name>
<dbReference type="InterPro" id="IPR051173">
    <property type="entry name" value="Ca_channel_alpha-2/delta"/>
</dbReference>
<reference evidence="19 20" key="1">
    <citation type="submission" date="2024-08" db="EMBL/GenBank/DDBJ databases">
        <authorList>
            <person name="Cucini C."/>
            <person name="Frati F."/>
        </authorList>
    </citation>
    <scope>NUCLEOTIDE SEQUENCE [LARGE SCALE GENOMIC DNA]</scope>
</reference>
<keyword evidence="14" id="KW-0325">Glycoprotein</keyword>
<evidence type="ECO:0000256" key="16">
    <source>
        <dbReference type="SAM" id="MobiDB-lite"/>
    </source>
</evidence>
<evidence type="ECO:0000256" key="6">
    <source>
        <dbReference type="ARBA" id="ARBA00022723"/>
    </source>
</evidence>
<keyword evidence="13" id="KW-1015">Disulfide bond</keyword>
<dbReference type="Gene3D" id="3.30.450.20">
    <property type="entry name" value="PAS domain"/>
    <property type="match status" value="1"/>
</dbReference>
<evidence type="ECO:0000256" key="14">
    <source>
        <dbReference type="ARBA" id="ARBA00023180"/>
    </source>
</evidence>
<dbReference type="PANTHER" id="PTHR10166:SF37">
    <property type="entry name" value="STOLID, ISOFORM H"/>
    <property type="match status" value="1"/>
</dbReference>
<dbReference type="Pfam" id="PF08473">
    <property type="entry name" value="VGCC_alpha2"/>
    <property type="match status" value="1"/>
</dbReference>
<evidence type="ECO:0000259" key="18">
    <source>
        <dbReference type="PROSITE" id="PS50234"/>
    </source>
</evidence>